<proteinExistence type="predicted"/>
<dbReference type="Gene3D" id="3.60.15.10">
    <property type="entry name" value="Ribonuclease Z/Hydroxyacylglutathione hydrolase-like"/>
    <property type="match status" value="2"/>
</dbReference>
<dbReference type="PANTHER" id="PTHR30619:SF1">
    <property type="entry name" value="RECOMBINATION PROTEIN 2"/>
    <property type="match status" value="1"/>
</dbReference>
<reference evidence="2 3" key="1">
    <citation type="submission" date="2019-03" db="EMBL/GenBank/DDBJ databases">
        <title>Ruegeria lutea sp. nov., a novel strain, isolated from marine sediment, the Masan Bay, South Korea.</title>
        <authorList>
            <person name="Kim J."/>
            <person name="Kim D.-Y."/>
            <person name="Lee S.-S."/>
        </authorList>
    </citation>
    <scope>NUCLEOTIDE SEQUENCE [LARGE SCALE GENOMIC DNA]</scope>
    <source>
        <strain evidence="2 3">318-1</strain>
    </source>
</reference>
<dbReference type="InterPro" id="IPR036866">
    <property type="entry name" value="RibonucZ/Hydroxyglut_hydro"/>
</dbReference>
<dbReference type="EMBL" id="SMUV01000073">
    <property type="protein sequence ID" value="TDK42385.1"/>
    <property type="molecule type" value="Genomic_DNA"/>
</dbReference>
<organism evidence="2 3">
    <name type="scientific">Antarcticimicrobium luteum</name>
    <dbReference type="NCBI Taxonomy" id="2547397"/>
    <lineage>
        <taxon>Bacteria</taxon>
        <taxon>Pseudomonadati</taxon>
        <taxon>Pseudomonadota</taxon>
        <taxon>Alphaproteobacteria</taxon>
        <taxon>Rhodobacterales</taxon>
        <taxon>Paracoccaceae</taxon>
        <taxon>Antarcticimicrobium</taxon>
    </lineage>
</organism>
<evidence type="ECO:0000313" key="2">
    <source>
        <dbReference type="EMBL" id="TDK42385.1"/>
    </source>
</evidence>
<name>A0A4R5UTM7_9RHOB</name>
<dbReference type="OrthoDB" id="9815072at2"/>
<protein>
    <submittedName>
        <fullName evidence="2">MBL fold metallo-hydrolase</fullName>
    </submittedName>
</protein>
<comment type="caution">
    <text evidence="2">The sequence shown here is derived from an EMBL/GenBank/DDBJ whole genome shotgun (WGS) entry which is preliminary data.</text>
</comment>
<evidence type="ECO:0000313" key="3">
    <source>
        <dbReference type="Proteomes" id="UP000295301"/>
    </source>
</evidence>
<gene>
    <name evidence="2" type="ORF">E1832_19825</name>
</gene>
<keyword evidence="3" id="KW-1185">Reference proteome</keyword>
<accession>A0A4R5UTM7</accession>
<dbReference type="AlphaFoldDB" id="A0A4R5UTM7"/>
<dbReference type="InterPro" id="IPR052159">
    <property type="entry name" value="Competence_DNA_uptake"/>
</dbReference>
<dbReference type="GO" id="GO:0016787">
    <property type="term" value="F:hydrolase activity"/>
    <property type="evidence" value="ECO:0007669"/>
    <property type="project" value="UniProtKB-KW"/>
</dbReference>
<feature type="region of interest" description="Disordered" evidence="1">
    <location>
        <begin position="140"/>
        <end position="162"/>
    </location>
</feature>
<dbReference type="RefSeq" id="WP_133361512.1">
    <property type="nucleotide sequence ID" value="NZ_SMUV01000073.1"/>
</dbReference>
<dbReference type="SUPFAM" id="SSF56281">
    <property type="entry name" value="Metallo-hydrolase/oxidoreductase"/>
    <property type="match status" value="1"/>
</dbReference>
<keyword evidence="2" id="KW-0378">Hydrolase</keyword>
<dbReference type="PANTHER" id="PTHR30619">
    <property type="entry name" value="DNA INTERNALIZATION/COMPETENCE PROTEIN COMEC/REC2"/>
    <property type="match status" value="1"/>
</dbReference>
<evidence type="ECO:0000256" key="1">
    <source>
        <dbReference type="SAM" id="MobiDB-lite"/>
    </source>
</evidence>
<sequence length="424" mass="46184">MWVERVQYAVGQGGFHGGGVYAGSYRDCTLPPAFTYVYDCGSDQSWALDPAVDRFAARFGDIDALFISHLDRDHVNGIDSLLSKADVDTVYLPYLNDVCQVLDLLEADGESGLSGSLIEAALDPASWFGSRGVRRVIRVGPGGPEGSDGPFLPEPSREPEPDRSEIVAKIGPQDATVLTQGREGSRAELCRLTPGSSVVFSGDAGLLDWVLIPHVTPAPKENVAAFLKALRSALDLETGRRLNTSRLLEGLSKARTRKKMKDSYEAIIAGGARRMHNRISMSLYSGPTGRGSRTHWVSELDASRWLGHCPYQEAIPPAPVGWLGTGDATLKVEDVWNAFRAAYDPVLGEVVTLDLPHHGSKHNFRSDLTALPGLRHAIANASKPSRHKHPSPYVIHELESAGIHAWLVSQEPSTELEETVWQVR</sequence>
<dbReference type="Proteomes" id="UP000295301">
    <property type="component" value="Unassembled WGS sequence"/>
</dbReference>